<gene>
    <name evidence="2" type="ORF">JCM9157_3605</name>
</gene>
<name>W4QWD5_HALA3</name>
<reference evidence="2 3" key="1">
    <citation type="journal article" date="2014" name="Genome Announc.">
        <title>Draft Genome Sequences of Three Alkaliphilic Bacillus Strains, Bacillus wakoensis JCM 9140T, Bacillus akibai JCM 9157T, and Bacillus hemicellulosilyticus JCM 9152T.</title>
        <authorList>
            <person name="Yuki M."/>
            <person name="Oshima K."/>
            <person name="Suda W."/>
            <person name="Oshida Y."/>
            <person name="Kitamura K."/>
            <person name="Iida T."/>
            <person name="Hattori M."/>
            <person name="Ohkuma M."/>
        </authorList>
    </citation>
    <scope>NUCLEOTIDE SEQUENCE [LARGE SCALE GENOMIC DNA]</scope>
    <source>
        <strain evidence="2 3">JCM 9157</strain>
    </source>
</reference>
<dbReference type="RefSeq" id="WP_052013201.1">
    <property type="nucleotide sequence ID" value="NZ_BAUV01000034.1"/>
</dbReference>
<dbReference type="eggNOG" id="ENOG5031HC1">
    <property type="taxonomic scope" value="Bacteria"/>
</dbReference>
<feature type="region of interest" description="Disordered" evidence="1">
    <location>
        <begin position="85"/>
        <end position="105"/>
    </location>
</feature>
<dbReference type="AlphaFoldDB" id="W4QWD5"/>
<accession>W4QWD5</accession>
<keyword evidence="3" id="KW-1185">Reference proteome</keyword>
<dbReference type="OrthoDB" id="2868833at2"/>
<evidence type="ECO:0000313" key="3">
    <source>
        <dbReference type="Proteomes" id="UP000018896"/>
    </source>
</evidence>
<comment type="caution">
    <text evidence="2">The sequence shown here is derived from an EMBL/GenBank/DDBJ whole genome shotgun (WGS) entry which is preliminary data.</text>
</comment>
<protein>
    <submittedName>
        <fullName evidence="2">Uncharacterized protein</fullName>
    </submittedName>
</protein>
<proteinExistence type="predicted"/>
<sequence length="105" mass="12188">MGKMNSLKLIVLLLLIFLSVVLAKKEWRARLLHELRQVKETTEETIGFIRDNREEIVEQVRTTASELSSVVRDITNDVKKIGETASHLKESSEEIMKQQEEPQQR</sequence>
<evidence type="ECO:0000313" key="2">
    <source>
        <dbReference type="EMBL" id="GAE36425.1"/>
    </source>
</evidence>
<evidence type="ECO:0000256" key="1">
    <source>
        <dbReference type="SAM" id="MobiDB-lite"/>
    </source>
</evidence>
<dbReference type="EMBL" id="BAUV01000034">
    <property type="protein sequence ID" value="GAE36425.1"/>
    <property type="molecule type" value="Genomic_DNA"/>
</dbReference>
<organism evidence="2 3">
    <name type="scientific">Halalkalibacter akibai (strain ATCC 43226 / DSM 21942 / CIP 109018 / JCM 9157 / 1139)</name>
    <name type="common">Bacillus akibai</name>
    <dbReference type="NCBI Taxonomy" id="1236973"/>
    <lineage>
        <taxon>Bacteria</taxon>
        <taxon>Bacillati</taxon>
        <taxon>Bacillota</taxon>
        <taxon>Bacilli</taxon>
        <taxon>Bacillales</taxon>
        <taxon>Bacillaceae</taxon>
        <taxon>Halalkalibacter</taxon>
    </lineage>
</organism>
<dbReference type="Proteomes" id="UP000018896">
    <property type="component" value="Unassembled WGS sequence"/>
</dbReference>